<proteinExistence type="predicted"/>
<organism evidence="1 2">
    <name type="scientific">Zobellia uliginosa</name>
    <dbReference type="NCBI Taxonomy" id="143224"/>
    <lineage>
        <taxon>Bacteria</taxon>
        <taxon>Pseudomonadati</taxon>
        <taxon>Bacteroidota</taxon>
        <taxon>Flavobacteriia</taxon>
        <taxon>Flavobacteriales</taxon>
        <taxon>Flavobacteriaceae</taxon>
        <taxon>Zobellia</taxon>
    </lineage>
</organism>
<evidence type="ECO:0000313" key="2">
    <source>
        <dbReference type="Proteomes" id="UP000185728"/>
    </source>
</evidence>
<dbReference type="InterPro" id="IPR024079">
    <property type="entry name" value="MetalloPept_cat_dom_sf"/>
</dbReference>
<dbReference type="Gene3D" id="3.40.390.10">
    <property type="entry name" value="Collagenase (Catalytic Domain)"/>
    <property type="match status" value="1"/>
</dbReference>
<reference evidence="1 2" key="1">
    <citation type="submission" date="2017-01" db="EMBL/GenBank/DDBJ databases">
        <authorList>
            <person name="Varghese N."/>
            <person name="Submissions S."/>
        </authorList>
    </citation>
    <scope>NUCLEOTIDE SEQUENCE [LARGE SCALE GENOMIC DNA]</scope>
    <source>
        <strain evidence="1 2">DSM 2061</strain>
    </source>
</reference>
<dbReference type="RefSeq" id="WP_076453998.1">
    <property type="nucleotide sequence ID" value="NZ_FTOB01000002.1"/>
</dbReference>
<keyword evidence="2" id="KW-1185">Reference proteome</keyword>
<gene>
    <name evidence="1" type="ORF">SAMN05421766_102204</name>
</gene>
<protein>
    <submittedName>
        <fullName evidence="1">Uncharacterized protein</fullName>
    </submittedName>
</protein>
<accession>A0ABY1KLQ2</accession>
<dbReference type="InterPro" id="IPR041408">
    <property type="entry name" value="Hcp_Tssd"/>
</dbReference>
<comment type="caution">
    <text evidence="1">The sequence shown here is derived from an EMBL/GenBank/DDBJ whole genome shotgun (WGS) entry which is preliminary data.</text>
</comment>
<name>A0ABY1KLQ2_9FLAO</name>
<dbReference type="SUPFAM" id="SSF55486">
    <property type="entry name" value="Metalloproteases ('zincins'), catalytic domain"/>
    <property type="match status" value="1"/>
</dbReference>
<dbReference type="Pfam" id="PF17642">
    <property type="entry name" value="TssD"/>
    <property type="match status" value="1"/>
</dbReference>
<dbReference type="EMBL" id="FTOB01000002">
    <property type="protein sequence ID" value="SIS48025.1"/>
    <property type="molecule type" value="Genomic_DNA"/>
</dbReference>
<sequence>MSFLAKLSINGRKRNILDTNIQFYQRVNSNTFKPTSVPHGGLFTVILEADDNTDLLRLAVAPDTMCNGHIRFYNRDGTSKLIDYEFFDTYIVNYQRNYDGHSINIDTYVFSPGILRIGYMVFEKPWKITDLSNLANNITPESIVPKPKLASVKWKTVEGETIEETTYQEKVALEVKVTNAEGGSVEIIIEKEDGTEFEEGTKSLTFTEYLTDEGTVQISSLKIKEEWDDFRIAEIDGLIAKVSYKGTNKESNVLQVIPPPKVIVDFRPSKNYDGEYGFDFMRDKKDKDDKLTYKDILGTNKSIKGVNKFTKYKTDFKYKELKCDIYDTIPLDWHKNPDGSAYEYIQSWLTIYPKETQILSLQIETIKNPKKLDLTFEYDKTLFKLNTEKIPAQSKGKKRLDDHLTIECIKEFSTDQVIKVMYQKRQLGQLNIIKNDKANRKKVQVVFVKIETELYSGIKLKGNTTNKTGKPEKEMLARYLKQAYTKLELDEIDFKLTELDPTTKKPKYPDFNKSYTLLDLNGKKILNKYHNKGGNSLAEYMEMTLNKELPKYKDYFKVFFFGDTGGRTDKVVKIVKLAGYANGFNSQSAIMFAGKRKATVTHELLHCMGLRHSFDNSATYGYKKKATQNIMDYSATRKHIWLWQWKKLWSNKDLKKE</sequence>
<dbReference type="Proteomes" id="UP000185728">
    <property type="component" value="Unassembled WGS sequence"/>
</dbReference>
<evidence type="ECO:0000313" key="1">
    <source>
        <dbReference type="EMBL" id="SIS48025.1"/>
    </source>
</evidence>